<dbReference type="PANTHER" id="PTHR43355">
    <property type="entry name" value="FLAVIN REDUCTASE (NADPH)"/>
    <property type="match status" value="1"/>
</dbReference>
<name>A0A0R2MC66_9LACO</name>
<dbReference type="GO" id="GO:0016646">
    <property type="term" value="F:oxidoreductase activity, acting on the CH-NH group of donors, NAD or NADP as acceptor"/>
    <property type="evidence" value="ECO:0007669"/>
    <property type="project" value="TreeGrafter"/>
</dbReference>
<feature type="transmembrane region" description="Helical" evidence="1">
    <location>
        <begin position="12"/>
        <end position="30"/>
    </location>
</feature>
<keyword evidence="4" id="KW-1185">Reference proteome</keyword>
<proteinExistence type="predicted"/>
<evidence type="ECO:0000313" key="3">
    <source>
        <dbReference type="EMBL" id="KRO09650.1"/>
    </source>
</evidence>
<evidence type="ECO:0000256" key="1">
    <source>
        <dbReference type="SAM" id="Phobius"/>
    </source>
</evidence>
<feature type="domain" description="NAD(P)-binding" evidence="2">
    <location>
        <begin position="16"/>
        <end position="187"/>
    </location>
</feature>
<dbReference type="Gene3D" id="3.40.50.720">
    <property type="entry name" value="NAD(P)-binding Rossmann-like Domain"/>
    <property type="match status" value="1"/>
</dbReference>
<keyword evidence="1" id="KW-0812">Transmembrane</keyword>
<dbReference type="InterPro" id="IPR016040">
    <property type="entry name" value="NAD(P)-bd_dom"/>
</dbReference>
<dbReference type="Proteomes" id="UP000051783">
    <property type="component" value="Unassembled WGS sequence"/>
</dbReference>
<accession>A0A0R2MC66</accession>
<dbReference type="SUPFAM" id="SSF51735">
    <property type="entry name" value="NAD(P)-binding Rossmann-fold domains"/>
    <property type="match status" value="1"/>
</dbReference>
<dbReference type="Pfam" id="PF13460">
    <property type="entry name" value="NAD_binding_10"/>
    <property type="match status" value="1"/>
</dbReference>
<gene>
    <name evidence="3" type="ORF">IV64_GL000075</name>
</gene>
<keyword evidence="1" id="KW-1133">Transmembrane helix</keyword>
<dbReference type="STRING" id="942150.IV64_GL000075"/>
<reference evidence="3 4" key="1">
    <citation type="journal article" date="2015" name="Genome Announc.">
        <title>Expanding the biotechnology potential of lactobacilli through comparative genomics of 213 strains and associated genera.</title>
        <authorList>
            <person name="Sun Z."/>
            <person name="Harris H.M."/>
            <person name="McCann A."/>
            <person name="Guo C."/>
            <person name="Argimon S."/>
            <person name="Zhang W."/>
            <person name="Yang X."/>
            <person name="Jeffery I.B."/>
            <person name="Cooney J.C."/>
            <person name="Kagawa T.F."/>
            <person name="Liu W."/>
            <person name="Song Y."/>
            <person name="Salvetti E."/>
            <person name="Wrobel A."/>
            <person name="Rasinkangas P."/>
            <person name="Parkhill J."/>
            <person name="Rea M.C."/>
            <person name="O'Sullivan O."/>
            <person name="Ritari J."/>
            <person name="Douillard F.P."/>
            <person name="Paul Ross R."/>
            <person name="Yang R."/>
            <person name="Briner A.E."/>
            <person name="Felis G.E."/>
            <person name="de Vos W.M."/>
            <person name="Barrangou R."/>
            <person name="Klaenhammer T.R."/>
            <person name="Caufield P.W."/>
            <person name="Cui Y."/>
            <person name="Zhang H."/>
            <person name="O'Toole P.W."/>
        </authorList>
    </citation>
    <scope>NUCLEOTIDE SEQUENCE [LARGE SCALE GENOMIC DNA]</scope>
    <source>
        <strain evidence="3 4">LMG 26013</strain>
    </source>
</reference>
<dbReference type="EMBL" id="JQCL01000068">
    <property type="protein sequence ID" value="KRO09650.1"/>
    <property type="molecule type" value="Genomic_DNA"/>
</dbReference>
<protein>
    <recommendedName>
        <fullName evidence="2">NAD(P)-binding domain-containing protein</fullName>
    </recommendedName>
</protein>
<dbReference type="InterPro" id="IPR036291">
    <property type="entry name" value="NAD(P)-bd_dom_sf"/>
</dbReference>
<dbReference type="InterPro" id="IPR051606">
    <property type="entry name" value="Polyketide_Oxido-like"/>
</dbReference>
<dbReference type="PANTHER" id="PTHR43355:SF2">
    <property type="entry name" value="FLAVIN REDUCTASE (NADPH)"/>
    <property type="match status" value="1"/>
</dbReference>
<evidence type="ECO:0000313" key="4">
    <source>
        <dbReference type="Proteomes" id="UP000051783"/>
    </source>
</evidence>
<evidence type="ECO:0000259" key="2">
    <source>
        <dbReference type="Pfam" id="PF13460"/>
    </source>
</evidence>
<organism evidence="3 4">
    <name type="scientific">Lactiplantibacillus xiangfangensis</name>
    <dbReference type="NCBI Taxonomy" id="942150"/>
    <lineage>
        <taxon>Bacteria</taxon>
        <taxon>Bacillati</taxon>
        <taxon>Bacillota</taxon>
        <taxon>Bacilli</taxon>
        <taxon>Lactobacillales</taxon>
        <taxon>Lactobacillaceae</taxon>
        <taxon>Lactiplantibacillus</taxon>
    </lineage>
</organism>
<comment type="caution">
    <text evidence="3">The sequence shown here is derived from an EMBL/GenBank/DDBJ whole genome shotgun (WGS) entry which is preliminary data.</text>
</comment>
<dbReference type="AlphaFoldDB" id="A0A0R2MC66"/>
<dbReference type="PATRIC" id="fig|942150.3.peg.80"/>
<sequence>MNKNKELTIMKIMIIGATGMAGSAITSAALERNHTVIAIGRSTEKLATLPTNPNLTTRAVDAFQLTASDLQAVDVVVDAMASRPDQAYLHVDLATKLVALTRNQTSPRLVFILGAGSLTTGDDAHLFVKDIESDPANAPFVAIPQNQLAELTFLKTVTNVDWVGISPAADFHAGPAVPAILGTDQLLVNAAGVSATNSGTMAATVLDEIEQPKHHQSRFTVANK</sequence>
<keyword evidence="1" id="KW-0472">Membrane</keyword>